<accession>A0A9P7G6C0</accession>
<feature type="compositionally biased region" description="Polar residues" evidence="1">
    <location>
        <begin position="86"/>
        <end position="95"/>
    </location>
</feature>
<keyword evidence="4" id="KW-1185">Reference proteome</keyword>
<proteinExistence type="predicted"/>
<keyword evidence="2" id="KW-0732">Signal</keyword>
<feature type="signal peptide" evidence="2">
    <location>
        <begin position="1"/>
        <end position="26"/>
    </location>
</feature>
<reference evidence="3" key="1">
    <citation type="submission" date="2020-07" db="EMBL/GenBank/DDBJ databases">
        <authorList>
            <person name="Nieuwenhuis M."/>
            <person name="Van De Peppel L.J.J."/>
        </authorList>
    </citation>
    <scope>NUCLEOTIDE SEQUENCE</scope>
    <source>
        <strain evidence="3">AP01</strain>
        <tissue evidence="3">Mycelium</tissue>
    </source>
</reference>
<feature type="compositionally biased region" description="Polar residues" evidence="1">
    <location>
        <begin position="110"/>
        <end position="121"/>
    </location>
</feature>
<dbReference type="Proteomes" id="UP000775547">
    <property type="component" value="Unassembled WGS sequence"/>
</dbReference>
<evidence type="ECO:0000313" key="4">
    <source>
        <dbReference type="Proteomes" id="UP000775547"/>
    </source>
</evidence>
<gene>
    <name evidence="3" type="ORF">DXG03_009307</name>
</gene>
<evidence type="ECO:0000256" key="2">
    <source>
        <dbReference type="SAM" id="SignalP"/>
    </source>
</evidence>
<evidence type="ECO:0008006" key="5">
    <source>
        <dbReference type="Google" id="ProtNLM"/>
    </source>
</evidence>
<name>A0A9P7G6C0_9AGAR</name>
<protein>
    <recommendedName>
        <fullName evidence="5">Secreted protein</fullName>
    </recommendedName>
</protein>
<sequence>MPDGRPSPVLFACLVLLFLAVRKHRAGENHMWDGPVTSCAWFNTYGNGVKRGNSGTSSILPIANTAGASGGGRKNYSRSPYANGRPTRTPTGNSQKPEKPLPSHPPMRQHSGSTGRSTLIGSHTTNEFERGNMMNPSMPRHGSRLIFELLMELHDAAHVCWGDDLMSGE</sequence>
<dbReference type="AlphaFoldDB" id="A0A9P7G6C0"/>
<dbReference type="OrthoDB" id="3069873at2759"/>
<feature type="region of interest" description="Disordered" evidence="1">
    <location>
        <begin position="64"/>
        <end position="121"/>
    </location>
</feature>
<reference evidence="3" key="2">
    <citation type="submission" date="2021-10" db="EMBL/GenBank/DDBJ databases">
        <title>Phylogenomics reveals ancestral predisposition of the termite-cultivated fungus Termitomyces towards a domesticated lifestyle.</title>
        <authorList>
            <person name="Auxier B."/>
            <person name="Grum-Grzhimaylo A."/>
            <person name="Cardenas M.E."/>
            <person name="Lodge J.D."/>
            <person name="Laessoe T."/>
            <person name="Pedersen O."/>
            <person name="Smith M.E."/>
            <person name="Kuyper T.W."/>
            <person name="Franco-Molano E.A."/>
            <person name="Baroni T.J."/>
            <person name="Aanen D.K."/>
        </authorList>
    </citation>
    <scope>NUCLEOTIDE SEQUENCE</scope>
    <source>
        <strain evidence="3">AP01</strain>
        <tissue evidence="3">Mycelium</tissue>
    </source>
</reference>
<evidence type="ECO:0000313" key="3">
    <source>
        <dbReference type="EMBL" id="KAG5643956.1"/>
    </source>
</evidence>
<organism evidence="3 4">
    <name type="scientific">Asterophora parasitica</name>
    <dbReference type="NCBI Taxonomy" id="117018"/>
    <lineage>
        <taxon>Eukaryota</taxon>
        <taxon>Fungi</taxon>
        <taxon>Dikarya</taxon>
        <taxon>Basidiomycota</taxon>
        <taxon>Agaricomycotina</taxon>
        <taxon>Agaricomycetes</taxon>
        <taxon>Agaricomycetidae</taxon>
        <taxon>Agaricales</taxon>
        <taxon>Tricholomatineae</taxon>
        <taxon>Lyophyllaceae</taxon>
        <taxon>Asterophora</taxon>
    </lineage>
</organism>
<dbReference type="EMBL" id="JABCKV010000088">
    <property type="protein sequence ID" value="KAG5643956.1"/>
    <property type="molecule type" value="Genomic_DNA"/>
</dbReference>
<comment type="caution">
    <text evidence="3">The sequence shown here is derived from an EMBL/GenBank/DDBJ whole genome shotgun (WGS) entry which is preliminary data.</text>
</comment>
<feature type="chain" id="PRO_5040321859" description="Secreted protein" evidence="2">
    <location>
        <begin position="27"/>
        <end position="169"/>
    </location>
</feature>
<evidence type="ECO:0000256" key="1">
    <source>
        <dbReference type="SAM" id="MobiDB-lite"/>
    </source>
</evidence>